<evidence type="ECO:0000256" key="1">
    <source>
        <dbReference type="ARBA" id="ARBA00022741"/>
    </source>
</evidence>
<gene>
    <name evidence="5" type="ORF">PCOR1329_LOCUS35431</name>
</gene>
<dbReference type="InterPro" id="IPR000719">
    <property type="entry name" value="Prot_kinase_dom"/>
</dbReference>
<dbReference type="Gene3D" id="1.10.510.10">
    <property type="entry name" value="Transferase(Phosphotransferase) domain 1"/>
    <property type="match status" value="2"/>
</dbReference>
<dbReference type="InterPro" id="IPR001245">
    <property type="entry name" value="Ser-Thr/Tyr_kinase_cat_dom"/>
</dbReference>
<keyword evidence="1" id="KW-0547">Nucleotide-binding</keyword>
<dbReference type="InterPro" id="IPR011009">
    <property type="entry name" value="Kinase-like_dom_sf"/>
</dbReference>
<dbReference type="SUPFAM" id="SSF56112">
    <property type="entry name" value="Protein kinase-like (PK-like)"/>
    <property type="match status" value="1"/>
</dbReference>
<feature type="compositionally biased region" description="Basic residues" evidence="3">
    <location>
        <begin position="690"/>
        <end position="703"/>
    </location>
</feature>
<dbReference type="SMART" id="SM00220">
    <property type="entry name" value="S_TKc"/>
    <property type="match status" value="1"/>
</dbReference>
<feature type="non-terminal residue" evidence="5">
    <location>
        <position position="729"/>
    </location>
</feature>
<protein>
    <recommendedName>
        <fullName evidence="4">UBA domain-containing protein</fullName>
    </recommendedName>
</protein>
<dbReference type="PANTHER" id="PTHR24346">
    <property type="entry name" value="MAP/MICROTUBULE AFFINITY-REGULATING KINASE"/>
    <property type="match status" value="1"/>
</dbReference>
<accession>A0ABN9T4Y5</accession>
<feature type="compositionally biased region" description="Low complexity" evidence="3">
    <location>
        <begin position="705"/>
        <end position="715"/>
    </location>
</feature>
<sequence>MATLSAIRRVVEEYLISVAPSTPEVGFLTLVPWSSQEKPANVLASCADCGELRLESIAQIVEQHEVVLIVSVYRTNKEKRRVVCLLDHLGAAHPDVAIFLVQLPDRLDPELTKAYLSKLMERYDELHSFGADGVLMELAGDPGGLQHRLSLEFQENAAIQLRVRAQISTLNQSVLSAIQLKGIEDEFRSLLWNAIPRSVTDAREVESIYQEFCFLTHTLDHPHIIRCVGMLHSQRSVQLVLQYGGDVCMEQVLLTQPGYRLSKDEALDCSAQIASALSYCHAQAALNEPYLPKPADCWSLGVLLLETACGQGSLKLSVQWRRGEPIAYAARQVLEFFSHAGSSDRDPRATEQALALAREGARSGAPRDALREGGAGRASRACAELTKGCPIAFTANISLHGHDDGERLLTEPRRQYTPFPVIAIVLKGADNLGTEMAVAVMRRASQATKAGLAHVSDAFYQLGGTEADAIFAVCARQYGVTTHLMLERPKLAREIGTSSAAEIGARFLPLCAARCRAVMRCVSLSFTVELHLKCTCAALEDLIGGLLTVDPARRLGVQEVRRHPWCRQIPEAALPAQWLPGAREPEEDLLKELESFGFPREHAVRCLELNKHNHVTTTYYLLAERRRKALCGKGGNARAPVANSLGGTDPFSLITGRSSAEGRRWASATARRAPASWPPPRPRPAARGPLVRRPRPRGRRGPGGRRVPSTPWAASLPPPPPVPRGLRRA</sequence>
<feature type="domain" description="UBA" evidence="4">
    <location>
        <begin position="584"/>
        <end position="624"/>
    </location>
</feature>
<proteinExistence type="predicted"/>
<feature type="compositionally biased region" description="Low complexity" evidence="3">
    <location>
        <begin position="665"/>
        <end position="675"/>
    </location>
</feature>
<dbReference type="PROSITE" id="PS50030">
    <property type="entry name" value="UBA"/>
    <property type="match status" value="1"/>
</dbReference>
<dbReference type="CDD" id="cd14335">
    <property type="entry name" value="UBA_SnRK1_plant"/>
    <property type="match status" value="1"/>
</dbReference>
<dbReference type="InterPro" id="IPR015940">
    <property type="entry name" value="UBA"/>
</dbReference>
<evidence type="ECO:0000259" key="4">
    <source>
        <dbReference type="PROSITE" id="PS50030"/>
    </source>
</evidence>
<name>A0ABN9T4Y5_9DINO</name>
<dbReference type="PANTHER" id="PTHR24346:SF30">
    <property type="entry name" value="MATERNAL EMBRYONIC LEUCINE ZIPPER KINASE"/>
    <property type="match status" value="1"/>
</dbReference>
<evidence type="ECO:0000256" key="2">
    <source>
        <dbReference type="ARBA" id="ARBA00022840"/>
    </source>
</evidence>
<comment type="caution">
    <text evidence="5">The sequence shown here is derived from an EMBL/GenBank/DDBJ whole genome shotgun (WGS) entry which is preliminary data.</text>
</comment>
<keyword evidence="6" id="KW-1185">Reference proteome</keyword>
<evidence type="ECO:0000256" key="3">
    <source>
        <dbReference type="SAM" id="MobiDB-lite"/>
    </source>
</evidence>
<evidence type="ECO:0000313" key="5">
    <source>
        <dbReference type="EMBL" id="CAK0839843.1"/>
    </source>
</evidence>
<reference evidence="5" key="1">
    <citation type="submission" date="2023-10" db="EMBL/GenBank/DDBJ databases">
        <authorList>
            <person name="Chen Y."/>
            <person name="Shah S."/>
            <person name="Dougan E. K."/>
            <person name="Thang M."/>
            <person name="Chan C."/>
        </authorList>
    </citation>
    <scope>NUCLEOTIDE SEQUENCE [LARGE SCALE GENOMIC DNA]</scope>
</reference>
<organism evidence="5 6">
    <name type="scientific">Prorocentrum cordatum</name>
    <dbReference type="NCBI Taxonomy" id="2364126"/>
    <lineage>
        <taxon>Eukaryota</taxon>
        <taxon>Sar</taxon>
        <taxon>Alveolata</taxon>
        <taxon>Dinophyceae</taxon>
        <taxon>Prorocentrales</taxon>
        <taxon>Prorocentraceae</taxon>
        <taxon>Prorocentrum</taxon>
    </lineage>
</organism>
<feature type="region of interest" description="Disordered" evidence="3">
    <location>
        <begin position="654"/>
        <end position="729"/>
    </location>
</feature>
<keyword evidence="2" id="KW-0067">ATP-binding</keyword>
<dbReference type="Proteomes" id="UP001189429">
    <property type="component" value="Unassembled WGS sequence"/>
</dbReference>
<dbReference type="Pfam" id="PF07714">
    <property type="entry name" value="PK_Tyr_Ser-Thr"/>
    <property type="match status" value="1"/>
</dbReference>
<evidence type="ECO:0000313" key="6">
    <source>
        <dbReference type="Proteomes" id="UP001189429"/>
    </source>
</evidence>
<dbReference type="EMBL" id="CAUYUJ010014329">
    <property type="protein sequence ID" value="CAK0839843.1"/>
    <property type="molecule type" value="Genomic_DNA"/>
</dbReference>